<dbReference type="RefSeq" id="WP_344041206.1">
    <property type="nucleotide sequence ID" value="NZ_BAAAKE010000028.1"/>
</dbReference>
<dbReference type="Gene3D" id="1.10.260.40">
    <property type="entry name" value="lambda repressor-like DNA-binding domains"/>
    <property type="match status" value="1"/>
</dbReference>
<proteinExistence type="predicted"/>
<evidence type="ECO:0000313" key="2">
    <source>
        <dbReference type="EMBL" id="MFC5053249.1"/>
    </source>
</evidence>
<dbReference type="InterPro" id="IPR010982">
    <property type="entry name" value="Lambda_DNA-bd_dom_sf"/>
</dbReference>
<dbReference type="SUPFAM" id="SSF47413">
    <property type="entry name" value="lambda repressor-like DNA-binding domains"/>
    <property type="match status" value="1"/>
</dbReference>
<protein>
    <submittedName>
        <fullName evidence="2">Helix-turn-helix domain-containing protein</fullName>
    </submittedName>
</protein>
<evidence type="ECO:0000259" key="1">
    <source>
        <dbReference type="PROSITE" id="PS50943"/>
    </source>
</evidence>
<dbReference type="EMBL" id="JBHSJB010000005">
    <property type="protein sequence ID" value="MFC5053249.1"/>
    <property type="molecule type" value="Genomic_DNA"/>
</dbReference>
<dbReference type="InterPro" id="IPR001387">
    <property type="entry name" value="Cro/C1-type_HTH"/>
</dbReference>
<dbReference type="PROSITE" id="PS50943">
    <property type="entry name" value="HTH_CROC1"/>
    <property type="match status" value="1"/>
</dbReference>
<reference evidence="3" key="1">
    <citation type="journal article" date="2019" name="Int. J. Syst. Evol. Microbiol.">
        <title>The Global Catalogue of Microorganisms (GCM) 10K type strain sequencing project: providing services to taxonomists for standard genome sequencing and annotation.</title>
        <authorList>
            <consortium name="The Broad Institute Genomics Platform"/>
            <consortium name="The Broad Institute Genome Sequencing Center for Infectious Disease"/>
            <person name="Wu L."/>
            <person name="Ma J."/>
        </authorList>
    </citation>
    <scope>NUCLEOTIDE SEQUENCE [LARGE SCALE GENOMIC DNA]</scope>
    <source>
        <strain evidence="3">KCTC 12848</strain>
    </source>
</reference>
<dbReference type="Pfam" id="PF13560">
    <property type="entry name" value="HTH_31"/>
    <property type="match status" value="1"/>
</dbReference>
<feature type="domain" description="HTH cro/C1-type" evidence="1">
    <location>
        <begin position="34"/>
        <end position="72"/>
    </location>
</feature>
<accession>A0ABV9XVN3</accession>
<dbReference type="CDD" id="cd00093">
    <property type="entry name" value="HTH_XRE"/>
    <property type="match status" value="1"/>
</dbReference>
<evidence type="ECO:0000313" key="3">
    <source>
        <dbReference type="Proteomes" id="UP001595833"/>
    </source>
</evidence>
<keyword evidence="3" id="KW-1185">Reference proteome</keyword>
<gene>
    <name evidence="2" type="ORF">ACFPFM_05690</name>
</gene>
<dbReference type="Proteomes" id="UP001595833">
    <property type="component" value="Unassembled WGS sequence"/>
</dbReference>
<dbReference type="SMART" id="SM00530">
    <property type="entry name" value="HTH_XRE"/>
    <property type="match status" value="1"/>
</dbReference>
<organism evidence="2 3">
    <name type="scientific">Saccharothrix xinjiangensis</name>
    <dbReference type="NCBI Taxonomy" id="204798"/>
    <lineage>
        <taxon>Bacteria</taxon>
        <taxon>Bacillati</taxon>
        <taxon>Actinomycetota</taxon>
        <taxon>Actinomycetes</taxon>
        <taxon>Pseudonocardiales</taxon>
        <taxon>Pseudonocardiaceae</taxon>
        <taxon>Saccharothrix</taxon>
    </lineage>
</organism>
<comment type="caution">
    <text evidence="2">The sequence shown here is derived from an EMBL/GenBank/DDBJ whole genome shotgun (WGS) entry which is preliminary data.</text>
</comment>
<sequence>MGAGAGSHHVIGLLSQGETMIHEPIRASAFGPELRRLRTAAGLSTHGLGRLIHFSKGHISKVENGLKSPSAQFVRAADAVLAAEGRLSALADTGERTRPGTVHRRAGSASPDPEFAVREDLTPAGPVEEAEVEYSLEAFGGLLRHLRDLGQTLDPSTAVAMVKPPFFALRALTAPLSGPLADEALTLAARFADFAGWMTQETGDDVSALRWVDISAALAREANDDDIIAHTHVRRANIALYQQDAHGTIAFAGLAQEVGRAPRVKGLAALREAQGHALAGSHEEFKACLDRAVALFAGGEPERPHRSPPLGPTKIADPIALAEGWSLHDLGRSAEAVEVLEPLLAATPRTRARAWARTASRLALALAGLREVDRACDLTGDILTLPLVARSATIRSDLRQLSRTLNRWSSDPVVRRTVPRLSAALLPMSDRRPTPSAPLPGEER</sequence>
<name>A0ABV9XVN3_9PSEU</name>